<sequence length="312" mass="34934">MPDDLLSARFPDDKFALMDRELQKLTSDDALSHVIFVDPALGDPFHDLRRSLAKQTFVLSVPEDKVPVDARPYLLRMSSGPMCVELRERSLEVAHAEALGRTQVDGARSICAWLSFTGEPEPLANALTQKATLILSETQRLLFRYYDPRVVSHLRRLLRSAQFFNGLPVLRSWAYVNPSIDLDIFAPDCEMETPAPVWFMTQQQRDGVARIEAVNRVLSESEIDPTHTATIDAVLARAQQLHGWTDTPDMVAFGLVSVRCHTAFDTHPEIAARLSALKRNAESFAGWASAVEGSMWDRIATDMEKTTLGKVK</sequence>
<feature type="domain" description="DUF4123" evidence="1">
    <location>
        <begin position="77"/>
        <end position="159"/>
    </location>
</feature>
<evidence type="ECO:0000313" key="2">
    <source>
        <dbReference type="EMBL" id="OXC78227.1"/>
    </source>
</evidence>
<dbReference type="AlphaFoldDB" id="A0A226X5H3"/>
<dbReference type="InterPro" id="IPR025391">
    <property type="entry name" value="DUF4123"/>
</dbReference>
<proteinExistence type="predicted"/>
<comment type="caution">
    <text evidence="2">The sequence shown here is derived from an EMBL/GenBank/DDBJ whole genome shotgun (WGS) entry which is preliminary data.</text>
</comment>
<dbReference type="OrthoDB" id="6660528at2"/>
<organism evidence="2 3">
    <name type="scientific">Caballeronia sordidicola</name>
    <name type="common">Burkholderia sordidicola</name>
    <dbReference type="NCBI Taxonomy" id="196367"/>
    <lineage>
        <taxon>Bacteria</taxon>
        <taxon>Pseudomonadati</taxon>
        <taxon>Pseudomonadota</taxon>
        <taxon>Betaproteobacteria</taxon>
        <taxon>Burkholderiales</taxon>
        <taxon>Burkholderiaceae</taxon>
        <taxon>Caballeronia</taxon>
    </lineage>
</organism>
<dbReference type="EMBL" id="MTHB01000073">
    <property type="protein sequence ID" value="OXC78227.1"/>
    <property type="molecule type" value="Genomic_DNA"/>
</dbReference>
<name>A0A226X5H3_CABSO</name>
<dbReference type="Proteomes" id="UP000214720">
    <property type="component" value="Unassembled WGS sequence"/>
</dbReference>
<reference evidence="3" key="1">
    <citation type="submission" date="2017-01" db="EMBL/GenBank/DDBJ databases">
        <title>Genome Analysis of Deinococcus marmoris KOPRI26562.</title>
        <authorList>
            <person name="Kim J.H."/>
            <person name="Oh H.-M."/>
        </authorList>
    </citation>
    <scope>NUCLEOTIDE SEQUENCE [LARGE SCALE GENOMIC DNA]</scope>
    <source>
        <strain evidence="3">PAMC 26633</strain>
    </source>
</reference>
<accession>A0A226X5H3</accession>
<protein>
    <recommendedName>
        <fullName evidence="1">DUF4123 domain-containing protein</fullName>
    </recommendedName>
</protein>
<dbReference type="Pfam" id="PF13503">
    <property type="entry name" value="DUF4123"/>
    <property type="match status" value="1"/>
</dbReference>
<dbReference type="RefSeq" id="WP_089160871.1">
    <property type="nucleotide sequence ID" value="NZ_MTHB01000073.1"/>
</dbReference>
<gene>
    <name evidence="2" type="ORF">BSU04_13070</name>
</gene>
<evidence type="ECO:0000313" key="3">
    <source>
        <dbReference type="Proteomes" id="UP000214720"/>
    </source>
</evidence>
<evidence type="ECO:0000259" key="1">
    <source>
        <dbReference type="Pfam" id="PF13503"/>
    </source>
</evidence>